<keyword evidence="1" id="KW-0812">Transmembrane</keyword>
<accession>A0A1H6WGK7</accession>
<feature type="transmembrane region" description="Helical" evidence="1">
    <location>
        <begin position="126"/>
        <end position="147"/>
    </location>
</feature>
<dbReference type="EMBL" id="FNZA01000004">
    <property type="protein sequence ID" value="SEJ14334.1"/>
    <property type="molecule type" value="Genomic_DNA"/>
</dbReference>
<organism evidence="2 3">
    <name type="scientific">Deinococcus reticulitermitis</name>
    <dbReference type="NCBI Taxonomy" id="856736"/>
    <lineage>
        <taxon>Bacteria</taxon>
        <taxon>Thermotogati</taxon>
        <taxon>Deinococcota</taxon>
        <taxon>Deinococci</taxon>
        <taxon>Deinococcales</taxon>
        <taxon>Deinococcaceae</taxon>
        <taxon>Deinococcus</taxon>
    </lineage>
</organism>
<dbReference type="AlphaFoldDB" id="A0A1H6WGK7"/>
<feature type="transmembrane region" description="Helical" evidence="1">
    <location>
        <begin position="83"/>
        <end position="105"/>
    </location>
</feature>
<feature type="transmembrane region" description="Helical" evidence="1">
    <location>
        <begin position="183"/>
        <end position="206"/>
    </location>
</feature>
<keyword evidence="1" id="KW-1133">Transmembrane helix</keyword>
<feature type="transmembrane region" description="Helical" evidence="1">
    <location>
        <begin position="218"/>
        <end position="237"/>
    </location>
</feature>
<evidence type="ECO:0000256" key="1">
    <source>
        <dbReference type="SAM" id="Phobius"/>
    </source>
</evidence>
<proteinExistence type="predicted"/>
<dbReference type="Proteomes" id="UP000199223">
    <property type="component" value="Unassembled WGS sequence"/>
</dbReference>
<reference evidence="3" key="1">
    <citation type="submission" date="2016-10" db="EMBL/GenBank/DDBJ databases">
        <authorList>
            <person name="Varghese N."/>
            <person name="Submissions S."/>
        </authorList>
    </citation>
    <scope>NUCLEOTIDE SEQUENCE [LARGE SCALE GENOMIC DNA]</scope>
    <source>
        <strain evidence="3">CGMCC 1.10218</strain>
    </source>
</reference>
<evidence type="ECO:0008006" key="4">
    <source>
        <dbReference type="Google" id="ProtNLM"/>
    </source>
</evidence>
<feature type="transmembrane region" description="Helical" evidence="1">
    <location>
        <begin position="44"/>
        <end position="63"/>
    </location>
</feature>
<name>A0A1H6WGK7_9DEIO</name>
<sequence>MARSRSQPLPPAPPPPPPLAAELLSRPAAFGAEVVRSGAPAWHYWPAVLVSGLLAGLCYALLLRPGINLAAQTAAGPAGLPPVLTHVTNGLGSLFLTAVGFGVLWGLGRLGAGPGREPGGARAAQIFGASFALFVPLYLLVLALIVLTPAPAWVPDAAAVRQAGGDLLALQRAATVSAAQTPAALALILVSLLGTAAQCALAFPALRAAGGRAAPGALLPLLPALGVQLLGLLPLLLARWGG</sequence>
<gene>
    <name evidence="2" type="ORF">SAMN04488058_104121</name>
</gene>
<dbReference type="RefSeq" id="WP_245745282.1">
    <property type="nucleotide sequence ID" value="NZ_FNZA01000004.1"/>
</dbReference>
<protein>
    <recommendedName>
        <fullName evidence="4">Yip1 domain-containing protein</fullName>
    </recommendedName>
</protein>
<keyword evidence="3" id="KW-1185">Reference proteome</keyword>
<keyword evidence="1" id="KW-0472">Membrane</keyword>
<evidence type="ECO:0000313" key="3">
    <source>
        <dbReference type="Proteomes" id="UP000199223"/>
    </source>
</evidence>
<dbReference type="STRING" id="856736.SAMN04488058_104121"/>
<evidence type="ECO:0000313" key="2">
    <source>
        <dbReference type="EMBL" id="SEJ14334.1"/>
    </source>
</evidence>